<evidence type="ECO:0000256" key="9">
    <source>
        <dbReference type="ARBA" id="ARBA00023128"/>
    </source>
</evidence>
<comment type="similarity">
    <text evidence="2 23">Belongs to the mitochondrial carrier (TC 2.A.29) family.</text>
</comment>
<evidence type="ECO:0000256" key="8">
    <source>
        <dbReference type="ARBA" id="ARBA00022989"/>
    </source>
</evidence>
<dbReference type="PROSITE" id="PS50920">
    <property type="entry name" value="SOLCAR"/>
    <property type="match status" value="3"/>
</dbReference>
<evidence type="ECO:0000256" key="21">
    <source>
        <dbReference type="ARBA" id="ARBA00080567"/>
    </source>
</evidence>
<comment type="catalytic activity">
    <reaction evidence="14">
        <text>L-homoarginine(in) + L-arginine(out) = L-homoarginine(out) + L-arginine(in)</text>
        <dbReference type="Rhea" id="RHEA:72799"/>
        <dbReference type="ChEBI" id="CHEBI:32682"/>
        <dbReference type="ChEBI" id="CHEBI:143006"/>
    </reaction>
</comment>
<evidence type="ECO:0000256" key="19">
    <source>
        <dbReference type="ARBA" id="ARBA00078745"/>
    </source>
</evidence>
<evidence type="ECO:0000256" key="11">
    <source>
        <dbReference type="ARBA" id="ARBA00049090"/>
    </source>
</evidence>
<evidence type="ECO:0000256" key="25">
    <source>
        <dbReference type="SAM" id="Phobius"/>
    </source>
</evidence>
<dbReference type="SUPFAM" id="SSF103506">
    <property type="entry name" value="Mitochondrial carrier"/>
    <property type="match status" value="1"/>
</dbReference>
<dbReference type="KEGG" id="aplc:110981934"/>
<feature type="repeat" description="Solcar" evidence="22">
    <location>
        <begin position="260"/>
        <end position="350"/>
    </location>
</feature>
<reference evidence="27" key="1">
    <citation type="submission" date="2025-08" db="UniProtKB">
        <authorList>
            <consortium name="RefSeq"/>
        </authorList>
    </citation>
    <scope>IDENTIFICATION</scope>
</reference>
<protein>
    <recommendedName>
        <fullName evidence="17">Mitochondrial basic amino acids transporter</fullName>
    </recommendedName>
    <alternativeName>
        <fullName evidence="21">Carnitine/acylcarnitine translocase-like</fullName>
    </alternativeName>
    <alternativeName>
        <fullName evidence="20">Mitochondrial carnitine/acylcarnitine carrier protein CACL</fullName>
    </alternativeName>
    <alternativeName>
        <fullName evidence="19">Mitochondrial ornithine transporter 3</fullName>
    </alternativeName>
    <alternativeName>
        <fullName evidence="18">Solute carrier family 25 member 29</fullName>
    </alternativeName>
</protein>
<dbReference type="CTD" id="123096"/>
<name>A0A8B7YWK4_ACAPL</name>
<evidence type="ECO:0000256" key="7">
    <source>
        <dbReference type="ARBA" id="ARBA00022970"/>
    </source>
</evidence>
<keyword evidence="10 22" id="KW-0472">Membrane</keyword>
<evidence type="ECO:0000256" key="22">
    <source>
        <dbReference type="PROSITE-ProRule" id="PRU00282"/>
    </source>
</evidence>
<evidence type="ECO:0000256" key="5">
    <source>
        <dbReference type="ARBA" id="ARBA00022737"/>
    </source>
</evidence>
<comment type="catalytic activity">
    <reaction evidence="16">
        <text>N(omega)-methyl-L-arginine(in) + L-arginine(out) = N(omega)-methyl-L-arginine(out) + L-arginine(in)</text>
        <dbReference type="Rhea" id="RHEA:72803"/>
        <dbReference type="ChEBI" id="CHEBI:32682"/>
        <dbReference type="ChEBI" id="CHEBI:114953"/>
    </reaction>
</comment>
<dbReference type="GO" id="GO:0005289">
    <property type="term" value="F:high-affinity L-arginine transmembrane transporter activity"/>
    <property type="evidence" value="ECO:0007669"/>
    <property type="project" value="TreeGrafter"/>
</dbReference>
<accession>A0A8B7YWK4</accession>
<keyword evidence="8 25" id="KW-1133">Transmembrane helix</keyword>
<evidence type="ECO:0000256" key="3">
    <source>
        <dbReference type="ARBA" id="ARBA00022448"/>
    </source>
</evidence>
<dbReference type="PANTHER" id="PTHR45624">
    <property type="entry name" value="MITOCHONDRIAL BASIC AMINO ACIDS TRANSPORTER-RELATED"/>
    <property type="match status" value="1"/>
</dbReference>
<evidence type="ECO:0000256" key="24">
    <source>
        <dbReference type="SAM" id="MobiDB-lite"/>
    </source>
</evidence>
<evidence type="ECO:0000256" key="1">
    <source>
        <dbReference type="ARBA" id="ARBA00004448"/>
    </source>
</evidence>
<evidence type="ECO:0000256" key="15">
    <source>
        <dbReference type="ARBA" id="ARBA00051921"/>
    </source>
</evidence>
<feature type="region of interest" description="Disordered" evidence="24">
    <location>
        <begin position="1"/>
        <end position="27"/>
    </location>
</feature>
<keyword evidence="4 22" id="KW-0812">Transmembrane</keyword>
<comment type="catalytic activity">
    <reaction evidence="12">
        <text>L-histidine(out) = L-histidine(in)</text>
        <dbReference type="Rhea" id="RHEA:72807"/>
        <dbReference type="ChEBI" id="CHEBI:57595"/>
    </reaction>
</comment>
<dbReference type="FunFam" id="1.50.40.10:FF:000037">
    <property type="entry name" value="Solute carrier family 25 member 29"/>
    <property type="match status" value="1"/>
</dbReference>
<evidence type="ECO:0000256" key="10">
    <source>
        <dbReference type="ARBA" id="ARBA00023136"/>
    </source>
</evidence>
<dbReference type="PRINTS" id="PR00926">
    <property type="entry name" value="MITOCARRIER"/>
</dbReference>
<keyword evidence="5" id="KW-0677">Repeat</keyword>
<sequence>MAQLQQTPVELEEPSYTMDASSPSPGKVAVGGMTHSDGTAVTQVDVPTAQDATKQNGQNGLSSTWIMASDFIAGCVGGAAGVLVGQPFDTVKVRLQAQTLSNKRYRGVVHCFYTIARQESVFGLYKGMASPLAGLAFINTIVFGVQGNMMRQIENQTPFSHFCCGVVAGAVQSVVAGPMELAKIRMQMEGVGEDRQHQTKTHYRGSLDALRKIYHDEGMRGCYRGFTLTLLRDAPGFGIYFMSYDVLCRSFGNLSQDKEIGVGGLLMAGGLSGMMSWCVSFVTDVMKTRIQADGVEGPKSCQYSGTLDMIKKSYRSEGVMVFTRGLGASLLRAFPVNAATFTVVTLMLSFMLKDDQAV</sequence>
<evidence type="ECO:0000256" key="2">
    <source>
        <dbReference type="ARBA" id="ARBA00006375"/>
    </source>
</evidence>
<feature type="repeat" description="Solcar" evidence="22">
    <location>
        <begin position="156"/>
        <end position="250"/>
    </location>
</feature>
<keyword evidence="7" id="KW-0029">Amino-acid transport</keyword>
<keyword evidence="6" id="KW-0999">Mitochondrion inner membrane</keyword>
<evidence type="ECO:0000256" key="6">
    <source>
        <dbReference type="ARBA" id="ARBA00022792"/>
    </source>
</evidence>
<evidence type="ECO:0000256" key="16">
    <source>
        <dbReference type="ARBA" id="ARBA00052673"/>
    </source>
</evidence>
<dbReference type="InterPro" id="IPR050567">
    <property type="entry name" value="Mitochondrial_Carrier"/>
</dbReference>
<evidence type="ECO:0000256" key="17">
    <source>
        <dbReference type="ARBA" id="ARBA00071763"/>
    </source>
</evidence>
<evidence type="ECO:0000256" key="18">
    <source>
        <dbReference type="ARBA" id="ARBA00076491"/>
    </source>
</evidence>
<evidence type="ECO:0000256" key="14">
    <source>
        <dbReference type="ARBA" id="ARBA00051045"/>
    </source>
</evidence>
<dbReference type="OrthoDB" id="193856at2759"/>
<keyword evidence="3 23" id="KW-0813">Transport</keyword>
<organism evidence="26 27">
    <name type="scientific">Acanthaster planci</name>
    <name type="common">Crown-of-thorns starfish</name>
    <dbReference type="NCBI Taxonomy" id="133434"/>
    <lineage>
        <taxon>Eukaryota</taxon>
        <taxon>Metazoa</taxon>
        <taxon>Echinodermata</taxon>
        <taxon>Eleutherozoa</taxon>
        <taxon>Asterozoa</taxon>
        <taxon>Asteroidea</taxon>
        <taxon>Valvatacea</taxon>
        <taxon>Valvatida</taxon>
        <taxon>Acanthasteridae</taxon>
        <taxon>Acanthaster</taxon>
    </lineage>
</organism>
<dbReference type="PANTHER" id="PTHR45624:SF61">
    <property type="entry name" value="MITOCHONDRIAL BASIC AMINO ACIDS TRANSPORTER"/>
    <property type="match status" value="1"/>
</dbReference>
<dbReference type="GeneID" id="110981934"/>
<dbReference type="OMA" id="VYRESGW"/>
<evidence type="ECO:0000256" key="12">
    <source>
        <dbReference type="ARBA" id="ARBA00050592"/>
    </source>
</evidence>
<comment type="subcellular location">
    <subcellularLocation>
        <location evidence="1">Mitochondrion inner membrane</location>
        <topology evidence="1">Multi-pass membrane protein</topology>
    </subcellularLocation>
</comment>
<dbReference type="Gene3D" id="1.50.40.10">
    <property type="entry name" value="Mitochondrial carrier domain"/>
    <property type="match status" value="2"/>
</dbReference>
<dbReference type="GO" id="GO:1990575">
    <property type="term" value="P:mitochondrial L-ornithine transmembrane transport"/>
    <property type="evidence" value="ECO:0007669"/>
    <property type="project" value="TreeGrafter"/>
</dbReference>
<evidence type="ECO:0000256" key="4">
    <source>
        <dbReference type="ARBA" id="ARBA00022692"/>
    </source>
</evidence>
<comment type="catalytic activity">
    <reaction evidence="13">
        <text>L-histidine(out) + L-arginine(in) = L-histidine(in) + L-arginine(out)</text>
        <dbReference type="Rhea" id="RHEA:71063"/>
        <dbReference type="ChEBI" id="CHEBI:32682"/>
        <dbReference type="ChEBI" id="CHEBI:57595"/>
    </reaction>
</comment>
<keyword evidence="9" id="KW-0496">Mitochondrion</keyword>
<dbReference type="InterPro" id="IPR002067">
    <property type="entry name" value="MCP"/>
</dbReference>
<feature type="transmembrane region" description="Helical" evidence="25">
    <location>
        <begin position="260"/>
        <end position="282"/>
    </location>
</feature>
<keyword evidence="26" id="KW-1185">Reference proteome</keyword>
<dbReference type="RefSeq" id="XP_022095671.1">
    <property type="nucleotide sequence ID" value="XM_022239979.1"/>
</dbReference>
<feature type="transmembrane region" description="Helical" evidence="25">
    <location>
        <begin position="330"/>
        <end position="352"/>
    </location>
</feature>
<gene>
    <name evidence="27" type="primary">LOC110981934</name>
</gene>
<dbReference type="InterPro" id="IPR023395">
    <property type="entry name" value="MCP_dom_sf"/>
</dbReference>
<dbReference type="InterPro" id="IPR018108">
    <property type="entry name" value="MCP_transmembrane"/>
</dbReference>
<evidence type="ECO:0000256" key="13">
    <source>
        <dbReference type="ARBA" id="ARBA00050768"/>
    </source>
</evidence>
<proteinExistence type="inferred from homology"/>
<dbReference type="GO" id="GO:0005743">
    <property type="term" value="C:mitochondrial inner membrane"/>
    <property type="evidence" value="ECO:0007669"/>
    <property type="project" value="UniProtKB-SubCell"/>
</dbReference>
<evidence type="ECO:0000313" key="26">
    <source>
        <dbReference type="Proteomes" id="UP000694845"/>
    </source>
</evidence>
<comment type="catalytic activity">
    <reaction evidence="11">
        <text>L-lysine(out) + L-arginine(in) = L-lysine(in) + L-arginine(out)</text>
        <dbReference type="Rhea" id="RHEA:70827"/>
        <dbReference type="ChEBI" id="CHEBI:32551"/>
        <dbReference type="ChEBI" id="CHEBI:32682"/>
    </reaction>
</comment>
<dbReference type="Pfam" id="PF00153">
    <property type="entry name" value="Mito_carr"/>
    <property type="match status" value="3"/>
</dbReference>
<dbReference type="AlphaFoldDB" id="A0A8B7YWK4"/>
<evidence type="ECO:0000256" key="20">
    <source>
        <dbReference type="ARBA" id="ARBA00079387"/>
    </source>
</evidence>
<feature type="repeat" description="Solcar" evidence="22">
    <location>
        <begin position="65"/>
        <end position="152"/>
    </location>
</feature>
<comment type="catalytic activity">
    <reaction evidence="15">
        <text>L-ornithine(in) + L-arginine(out) = L-ornithine(out) + L-arginine(in)</text>
        <dbReference type="Rhea" id="RHEA:34991"/>
        <dbReference type="ChEBI" id="CHEBI:32682"/>
        <dbReference type="ChEBI" id="CHEBI:46911"/>
    </reaction>
</comment>
<evidence type="ECO:0000313" key="27">
    <source>
        <dbReference type="RefSeq" id="XP_022095671.1"/>
    </source>
</evidence>
<dbReference type="Proteomes" id="UP000694845">
    <property type="component" value="Unplaced"/>
</dbReference>
<evidence type="ECO:0000256" key="23">
    <source>
        <dbReference type="RuleBase" id="RU000488"/>
    </source>
</evidence>